<name>A0A6G0VI70_APHCR</name>
<keyword evidence="2" id="KW-1185">Reference proteome</keyword>
<comment type="caution">
    <text evidence="1">The sequence shown here is derived from an EMBL/GenBank/DDBJ whole genome shotgun (WGS) entry which is preliminary data.</text>
</comment>
<dbReference type="PANTHER" id="PTHR37984:SF5">
    <property type="entry name" value="PROTEIN NYNRIN-LIKE"/>
    <property type="match status" value="1"/>
</dbReference>
<sequence length="162" mass="18997">MNKIICNCLTHYVNNNQKNWALYYKMVVLAYNTYPHARIGHSQYYLMFGTEATQPLDNIIYPSDTTCNRIEAIEQLKMIREELPKLIKAEQNKQKKNYDKSHETVNYSPGQMVLIYTKTQEYGEIKKLAHKFKGPFKIIEKISDVNYKEVLTLKGKPTIDII</sequence>
<proteinExistence type="predicted"/>
<dbReference type="InterPro" id="IPR050951">
    <property type="entry name" value="Retrovirus_Pol_polyprotein"/>
</dbReference>
<accession>A0A6G0VI70</accession>
<dbReference type="GO" id="GO:0003676">
    <property type="term" value="F:nucleic acid binding"/>
    <property type="evidence" value="ECO:0007669"/>
    <property type="project" value="InterPro"/>
</dbReference>
<reference evidence="1 2" key="1">
    <citation type="submission" date="2019-08" db="EMBL/GenBank/DDBJ databases">
        <title>Whole genome of Aphis craccivora.</title>
        <authorList>
            <person name="Voronova N.V."/>
            <person name="Shulinski R.S."/>
            <person name="Bandarenka Y.V."/>
            <person name="Zhorov D.G."/>
            <person name="Warner D."/>
        </authorList>
    </citation>
    <scope>NUCLEOTIDE SEQUENCE [LARGE SCALE GENOMIC DNA]</scope>
    <source>
        <strain evidence="1">180601</strain>
        <tissue evidence="1">Whole Body</tissue>
    </source>
</reference>
<gene>
    <name evidence="1" type="ORF">FWK35_00037969</name>
</gene>
<dbReference type="OrthoDB" id="6428870at2759"/>
<dbReference type="InterPro" id="IPR036397">
    <property type="entry name" value="RNaseH_sf"/>
</dbReference>
<evidence type="ECO:0000313" key="1">
    <source>
        <dbReference type="EMBL" id="KAF0687298.1"/>
    </source>
</evidence>
<evidence type="ECO:0000313" key="2">
    <source>
        <dbReference type="Proteomes" id="UP000478052"/>
    </source>
</evidence>
<protein>
    <submittedName>
        <fullName evidence="1">Integrase catalytic domain-containing protein</fullName>
    </submittedName>
</protein>
<feature type="non-terminal residue" evidence="1">
    <location>
        <position position="162"/>
    </location>
</feature>
<organism evidence="1 2">
    <name type="scientific">Aphis craccivora</name>
    <name type="common">Cowpea aphid</name>
    <dbReference type="NCBI Taxonomy" id="307492"/>
    <lineage>
        <taxon>Eukaryota</taxon>
        <taxon>Metazoa</taxon>
        <taxon>Ecdysozoa</taxon>
        <taxon>Arthropoda</taxon>
        <taxon>Hexapoda</taxon>
        <taxon>Insecta</taxon>
        <taxon>Pterygota</taxon>
        <taxon>Neoptera</taxon>
        <taxon>Paraneoptera</taxon>
        <taxon>Hemiptera</taxon>
        <taxon>Sternorrhyncha</taxon>
        <taxon>Aphidomorpha</taxon>
        <taxon>Aphidoidea</taxon>
        <taxon>Aphididae</taxon>
        <taxon>Aphidini</taxon>
        <taxon>Aphis</taxon>
        <taxon>Aphis</taxon>
    </lineage>
</organism>
<dbReference type="Proteomes" id="UP000478052">
    <property type="component" value="Unassembled WGS sequence"/>
</dbReference>
<dbReference type="PANTHER" id="PTHR37984">
    <property type="entry name" value="PROTEIN CBG26694"/>
    <property type="match status" value="1"/>
</dbReference>
<dbReference type="Gene3D" id="3.30.420.10">
    <property type="entry name" value="Ribonuclease H-like superfamily/Ribonuclease H"/>
    <property type="match status" value="1"/>
</dbReference>
<dbReference type="EMBL" id="VUJU01016841">
    <property type="protein sequence ID" value="KAF0687298.1"/>
    <property type="molecule type" value="Genomic_DNA"/>
</dbReference>
<dbReference type="AlphaFoldDB" id="A0A6G0VI70"/>